<reference evidence="2" key="1">
    <citation type="submission" date="2021-05" db="EMBL/GenBank/DDBJ databases">
        <authorList>
            <person name="Alioto T."/>
            <person name="Alioto T."/>
            <person name="Gomez Garrido J."/>
        </authorList>
    </citation>
    <scope>NUCLEOTIDE SEQUENCE</scope>
</reference>
<sequence length="209" mass="23343">MTNAILKEDLPQSYTVKYLGNDEAHGLWGIKHTRKPVDNLVSRAKKPGTYLPVVNLTVTSEGVRIEAPNQPVSAMKRKNAIKSDKASAWLPIDTISYGVQDLVYTRVFSIIVVQDCTDIKVKNNNIPFVCYAFVCDSRQIARNLTYTLAHAFQQYSQRIRATASTAQRGRSFLTMAKSSSSSCFDKQFAINLVSCGDYYDPDEVKDSEA</sequence>
<feature type="domain" description="PID" evidence="1">
    <location>
        <begin position="13"/>
        <end position="174"/>
    </location>
</feature>
<dbReference type="EMBL" id="HBUF01394621">
    <property type="protein sequence ID" value="CAG6735065.1"/>
    <property type="molecule type" value="Transcribed_RNA"/>
</dbReference>
<dbReference type="PANTHER" id="PTHR11232:SF57">
    <property type="entry name" value="RE46159P"/>
    <property type="match status" value="1"/>
</dbReference>
<dbReference type="EMBL" id="HBUF01572743">
    <property type="protein sequence ID" value="CAG6767210.1"/>
    <property type="molecule type" value="Transcribed_RNA"/>
</dbReference>
<dbReference type="Gene3D" id="2.30.29.30">
    <property type="entry name" value="Pleckstrin-homology domain (PH domain)/Phosphotyrosine-binding domain (PTB)"/>
    <property type="match status" value="1"/>
</dbReference>
<dbReference type="EMBL" id="HBUF01225753">
    <property type="protein sequence ID" value="CAG6671299.1"/>
    <property type="molecule type" value="Transcribed_RNA"/>
</dbReference>
<dbReference type="PANTHER" id="PTHR11232">
    <property type="entry name" value="PHOSPHOTYROSINE INTERACTION DOMAIN-CONTAINING FAMILY MEMBER"/>
    <property type="match status" value="1"/>
</dbReference>
<evidence type="ECO:0000259" key="1">
    <source>
        <dbReference type="Pfam" id="PF14719"/>
    </source>
</evidence>
<protein>
    <recommendedName>
        <fullName evidence="1">PID domain-containing protein</fullName>
    </recommendedName>
</protein>
<proteinExistence type="predicted"/>
<dbReference type="AlphaFoldDB" id="A0A8D8SK71"/>
<dbReference type="EMBL" id="HBUF01394620">
    <property type="protein sequence ID" value="CAG6735063.1"/>
    <property type="molecule type" value="Transcribed_RNA"/>
</dbReference>
<dbReference type="SUPFAM" id="SSF50729">
    <property type="entry name" value="PH domain-like"/>
    <property type="match status" value="1"/>
</dbReference>
<accession>A0A8D8SK71</accession>
<dbReference type="EMBL" id="HBUF01225754">
    <property type="protein sequence ID" value="CAG6671301.1"/>
    <property type="molecule type" value="Transcribed_RNA"/>
</dbReference>
<dbReference type="EMBL" id="HBUF01572744">
    <property type="protein sequence ID" value="CAG6767211.1"/>
    <property type="molecule type" value="Transcribed_RNA"/>
</dbReference>
<dbReference type="Pfam" id="PF14719">
    <property type="entry name" value="PID_2"/>
    <property type="match status" value="1"/>
</dbReference>
<dbReference type="InterPro" id="IPR051133">
    <property type="entry name" value="Adapter_Engulfment-Domain"/>
</dbReference>
<dbReference type="InterPro" id="IPR011993">
    <property type="entry name" value="PH-like_dom_sf"/>
</dbReference>
<name>A0A8D8SK71_9HEMI</name>
<evidence type="ECO:0000313" key="2">
    <source>
        <dbReference type="EMBL" id="CAG6671301.1"/>
    </source>
</evidence>
<dbReference type="EMBL" id="HBUF01070365">
    <property type="protein sequence ID" value="CAG6629301.1"/>
    <property type="molecule type" value="Transcribed_RNA"/>
</dbReference>
<dbReference type="InterPro" id="IPR006020">
    <property type="entry name" value="PTB/PI_dom"/>
</dbReference>
<organism evidence="2">
    <name type="scientific">Cacopsylla melanoneura</name>
    <dbReference type="NCBI Taxonomy" id="428564"/>
    <lineage>
        <taxon>Eukaryota</taxon>
        <taxon>Metazoa</taxon>
        <taxon>Ecdysozoa</taxon>
        <taxon>Arthropoda</taxon>
        <taxon>Hexapoda</taxon>
        <taxon>Insecta</taxon>
        <taxon>Pterygota</taxon>
        <taxon>Neoptera</taxon>
        <taxon>Paraneoptera</taxon>
        <taxon>Hemiptera</taxon>
        <taxon>Sternorrhyncha</taxon>
        <taxon>Psylloidea</taxon>
        <taxon>Psyllidae</taxon>
        <taxon>Psyllinae</taxon>
        <taxon>Cacopsylla</taxon>
    </lineage>
</organism>